<feature type="binding site" evidence="16">
    <location>
        <position position="165"/>
    </location>
    <ligand>
        <name>NADP(+)</name>
        <dbReference type="ChEBI" id="CHEBI:58349"/>
    </ligand>
</feature>
<dbReference type="PIRSF" id="PIRSF006769">
    <property type="entry name" value="RibD"/>
    <property type="match status" value="1"/>
</dbReference>
<evidence type="ECO:0000256" key="9">
    <source>
        <dbReference type="ARBA" id="ARBA00022857"/>
    </source>
</evidence>
<dbReference type="Pfam" id="PF00383">
    <property type="entry name" value="dCMP_cyt_deam_1"/>
    <property type="match status" value="1"/>
</dbReference>
<keyword evidence="21" id="KW-1185">Reference proteome</keyword>
<comment type="function">
    <text evidence="1 14">Converts 2,5-diamino-6-(ribosylamino)-4(3h)-pyrimidinone 5'-phosphate into 5-amino-6-(ribosylamino)-2,4(1h,3h)-pyrimidinedione 5'-phosphate.</text>
</comment>
<dbReference type="Pfam" id="PF01872">
    <property type="entry name" value="RibD_C"/>
    <property type="match status" value="1"/>
</dbReference>
<dbReference type="InterPro" id="IPR016193">
    <property type="entry name" value="Cytidine_deaminase-like"/>
</dbReference>
<dbReference type="Proteomes" id="UP001172737">
    <property type="component" value="Unassembled WGS sequence"/>
</dbReference>
<dbReference type="InterPro" id="IPR004794">
    <property type="entry name" value="Eubact_RibD"/>
</dbReference>
<feature type="binding site" evidence="16">
    <location>
        <position position="211"/>
    </location>
    <ligand>
        <name>NADP(+)</name>
        <dbReference type="ChEBI" id="CHEBI:58349"/>
    </ligand>
</feature>
<comment type="caution">
    <text evidence="20">The sequence shown here is derived from an EMBL/GenBank/DDBJ whole genome shotgun (WGS) entry which is preliminary data.</text>
</comment>
<organism evidence="20 21">
    <name type="scientific">Demequina lignilytica</name>
    <dbReference type="NCBI Taxonomy" id="3051663"/>
    <lineage>
        <taxon>Bacteria</taxon>
        <taxon>Bacillati</taxon>
        <taxon>Actinomycetota</taxon>
        <taxon>Actinomycetes</taxon>
        <taxon>Micrococcales</taxon>
        <taxon>Demequinaceae</taxon>
        <taxon>Demequina</taxon>
    </lineage>
</organism>
<dbReference type="Gene3D" id="3.40.140.10">
    <property type="entry name" value="Cytidine Deaminase, domain 2"/>
    <property type="match status" value="1"/>
</dbReference>
<comment type="cofactor">
    <cofactor evidence="14 17">
        <name>Zn(2+)</name>
        <dbReference type="ChEBI" id="CHEBI:29105"/>
    </cofactor>
    <text evidence="14 17">Binds 1 zinc ion.</text>
</comment>
<keyword evidence="10 14" id="KW-0560">Oxidoreductase</keyword>
<feature type="binding site" evidence="16">
    <location>
        <position position="179"/>
    </location>
    <ligand>
        <name>substrate</name>
    </ligand>
</feature>
<sequence>MTADRDPSATSVDAAWLERATALSVNGPAYGPNPRVGCVLVGADGTMLGEGWHRGAGTPHAEPAAIADAAARGHEVAGATAYVTLEPCSHTGRTGPCTDALTRAGVAAVRYAVADPNPEAQGGGAVLLARGIDARHVPYGPAAQVNRRWLGAVEHGRPWVIAKWAQTLDGRTAAADGTSFWITGEEARAHAHGVRAQVDAILVGTGTVRVDDPELSARPPGDAAAHQPLRAVMGLGATPGAKVWRDSHAVQLATHDPHAALTELASREVRTVVVEGGATVTTAFLRAGLVDELHVYVAPALLGAGTAAVGDLGIGTMAGALRAQDVTATALGVDTLVTAFFQRGQI</sequence>
<feature type="domain" description="CMP/dCMP-type deaminase" evidence="18">
    <location>
        <begin position="11"/>
        <end position="127"/>
    </location>
</feature>
<dbReference type="EC" id="3.5.4.26" evidence="14"/>
<dbReference type="InterPro" id="IPR016192">
    <property type="entry name" value="APOBEC/CMP_deaminase_Zn-bd"/>
</dbReference>
<evidence type="ECO:0000256" key="7">
    <source>
        <dbReference type="ARBA" id="ARBA00022723"/>
    </source>
</evidence>
<evidence type="ECO:0000256" key="6">
    <source>
        <dbReference type="ARBA" id="ARBA00022619"/>
    </source>
</evidence>
<evidence type="ECO:0000256" key="4">
    <source>
        <dbReference type="ARBA" id="ARBA00005259"/>
    </source>
</evidence>
<feature type="binding site" evidence="16">
    <location>
        <position position="218"/>
    </location>
    <ligand>
        <name>substrate</name>
    </ligand>
</feature>
<dbReference type="InterPro" id="IPR002125">
    <property type="entry name" value="CMP_dCMP_dom"/>
</dbReference>
<feature type="binding site" evidence="16">
    <location>
        <position position="275"/>
    </location>
    <ligand>
        <name>substrate</name>
    </ligand>
</feature>
<evidence type="ECO:0000256" key="3">
    <source>
        <dbReference type="ARBA" id="ARBA00004910"/>
    </source>
</evidence>
<dbReference type="GO" id="GO:0008703">
    <property type="term" value="F:5-amino-6-(5-phosphoribosylamino)uracil reductase activity"/>
    <property type="evidence" value="ECO:0007669"/>
    <property type="project" value="UniProtKB-EC"/>
</dbReference>
<feature type="binding site" evidence="16">
    <location>
        <position position="207"/>
    </location>
    <ligand>
        <name>NADP(+)</name>
        <dbReference type="ChEBI" id="CHEBI:58349"/>
    </ligand>
</feature>
<dbReference type="NCBIfam" id="TIGR00326">
    <property type="entry name" value="eubact_ribD"/>
    <property type="match status" value="1"/>
</dbReference>
<keyword evidence="8 14" id="KW-0862">Zinc</keyword>
<evidence type="ECO:0000256" key="5">
    <source>
        <dbReference type="ARBA" id="ARBA00007417"/>
    </source>
</evidence>
<feature type="binding site" evidence="17">
    <location>
        <position position="60"/>
    </location>
    <ligand>
        <name>Zn(2+)</name>
        <dbReference type="ChEBI" id="CHEBI:29105"/>
        <note>catalytic</note>
    </ligand>
</feature>
<accession>A0AAW7M713</accession>
<dbReference type="EMBL" id="JAUHQB010000001">
    <property type="protein sequence ID" value="MDN4482021.1"/>
    <property type="molecule type" value="Genomic_DNA"/>
</dbReference>
<feature type="binding site" evidence="16">
    <location>
        <begin position="277"/>
        <end position="283"/>
    </location>
    <ligand>
        <name>NADP(+)</name>
        <dbReference type="ChEBI" id="CHEBI:58349"/>
    </ligand>
</feature>
<keyword evidence="6 14" id="KW-0686">Riboflavin biosynthesis</keyword>
<evidence type="ECO:0000256" key="17">
    <source>
        <dbReference type="PIRSR" id="PIRSR006769-3"/>
    </source>
</evidence>
<keyword evidence="14 20" id="KW-0378">Hydrolase</keyword>
<feature type="binding site" evidence="16">
    <location>
        <position position="181"/>
    </location>
    <ligand>
        <name>NADP(+)</name>
        <dbReference type="ChEBI" id="CHEBI:58349"/>
    </ligand>
</feature>
<name>A0AAW7M713_9MICO</name>
<dbReference type="InterPro" id="IPR002734">
    <property type="entry name" value="RibDG_C"/>
</dbReference>
<keyword evidence="11" id="KW-0511">Multifunctional enzyme</keyword>
<evidence type="ECO:0000256" key="16">
    <source>
        <dbReference type="PIRSR" id="PIRSR006769-2"/>
    </source>
</evidence>
<evidence type="ECO:0000256" key="1">
    <source>
        <dbReference type="ARBA" id="ARBA00002151"/>
    </source>
</evidence>
<dbReference type="InterPro" id="IPR024072">
    <property type="entry name" value="DHFR-like_dom_sf"/>
</dbReference>
<evidence type="ECO:0000313" key="20">
    <source>
        <dbReference type="EMBL" id="MDN4486680.1"/>
    </source>
</evidence>
<reference evidence="20" key="1">
    <citation type="submission" date="2023-06" db="EMBL/GenBank/DDBJ databases">
        <title>Sysu t00039.</title>
        <authorList>
            <person name="Gao L."/>
            <person name="Fang B.-Z."/>
            <person name="Li W.-J."/>
        </authorList>
    </citation>
    <scope>NUCLEOTIDE SEQUENCE</scope>
    <source>
        <strain evidence="20">SYSU T00039</strain>
    </source>
</reference>
<evidence type="ECO:0000256" key="15">
    <source>
        <dbReference type="PIRSR" id="PIRSR006769-1"/>
    </source>
</evidence>
<dbReference type="EC" id="1.1.1.193" evidence="14"/>
<feature type="binding site" evidence="16">
    <location>
        <position position="195"/>
    </location>
    <ligand>
        <name>NADP(+)</name>
        <dbReference type="ChEBI" id="CHEBI:58349"/>
    </ligand>
</feature>
<evidence type="ECO:0000256" key="8">
    <source>
        <dbReference type="ARBA" id="ARBA00022833"/>
    </source>
</evidence>
<keyword evidence="9 14" id="KW-0521">NADP</keyword>
<comment type="catalytic activity">
    <reaction evidence="13 14">
        <text>2,5-diamino-6-hydroxy-4-(5-phosphoribosylamino)-pyrimidine + H2O + H(+) = 5-amino-6-(5-phospho-D-ribosylamino)uracil + NH4(+)</text>
        <dbReference type="Rhea" id="RHEA:21868"/>
        <dbReference type="ChEBI" id="CHEBI:15377"/>
        <dbReference type="ChEBI" id="CHEBI:15378"/>
        <dbReference type="ChEBI" id="CHEBI:28938"/>
        <dbReference type="ChEBI" id="CHEBI:58453"/>
        <dbReference type="ChEBI" id="CHEBI:58614"/>
        <dbReference type="EC" id="3.5.4.26"/>
    </reaction>
</comment>
<feature type="binding site" evidence="17">
    <location>
        <position position="88"/>
    </location>
    <ligand>
        <name>Zn(2+)</name>
        <dbReference type="ChEBI" id="CHEBI:29105"/>
        <note>catalytic</note>
    </ligand>
</feature>
<evidence type="ECO:0000256" key="12">
    <source>
        <dbReference type="ARBA" id="ARBA00049861"/>
    </source>
</evidence>
<evidence type="ECO:0000313" key="21">
    <source>
        <dbReference type="Proteomes" id="UP001172737"/>
    </source>
</evidence>
<evidence type="ECO:0000313" key="22">
    <source>
        <dbReference type="Proteomes" id="UP001172756"/>
    </source>
</evidence>
<dbReference type="SUPFAM" id="SSF53597">
    <property type="entry name" value="Dihydrofolate reductase-like"/>
    <property type="match status" value="1"/>
</dbReference>
<evidence type="ECO:0000256" key="14">
    <source>
        <dbReference type="PIRNR" id="PIRNR006769"/>
    </source>
</evidence>
<comment type="pathway">
    <text evidence="3 14">Cofactor biosynthesis; riboflavin biosynthesis; 5-amino-6-(D-ribitylamino)uracil from GTP: step 3/4.</text>
</comment>
<comment type="similarity">
    <text evidence="4 14">In the N-terminal section; belongs to the cytidine and deoxycytidylate deaminase family.</text>
</comment>
<dbReference type="GO" id="GO:0009231">
    <property type="term" value="P:riboflavin biosynthetic process"/>
    <property type="evidence" value="ECO:0007669"/>
    <property type="project" value="UniProtKB-KW"/>
</dbReference>
<feature type="active site" description="Proton donor" evidence="15">
    <location>
        <position position="62"/>
    </location>
</feature>
<dbReference type="AlphaFoldDB" id="A0AAW7M713"/>
<proteinExistence type="inferred from homology"/>
<dbReference type="PANTHER" id="PTHR38011:SF7">
    <property type="entry name" value="2,5-DIAMINO-6-RIBOSYLAMINO-4(3H)-PYRIMIDINONE 5'-PHOSPHATE REDUCTASE"/>
    <property type="match status" value="1"/>
</dbReference>
<evidence type="ECO:0000259" key="18">
    <source>
        <dbReference type="PROSITE" id="PS51747"/>
    </source>
</evidence>
<evidence type="ECO:0000256" key="13">
    <source>
        <dbReference type="ARBA" id="ARBA00049886"/>
    </source>
</evidence>
<comment type="pathway">
    <text evidence="2 14">Cofactor biosynthesis; riboflavin biosynthesis; 5-amino-6-(D-ribitylamino)uracil from GTP: step 2/4.</text>
</comment>
<dbReference type="PROSITE" id="PS51747">
    <property type="entry name" value="CYT_DCMP_DEAMINASES_2"/>
    <property type="match status" value="1"/>
</dbReference>
<dbReference type="PANTHER" id="PTHR38011">
    <property type="entry name" value="DIHYDROFOLATE REDUCTASE FAMILY PROTEIN (AFU_ORTHOLOGUE AFUA_8G06820)"/>
    <property type="match status" value="1"/>
</dbReference>
<dbReference type="GO" id="GO:0008835">
    <property type="term" value="F:diaminohydroxyphosphoribosylaminopyrimidine deaminase activity"/>
    <property type="evidence" value="ECO:0007669"/>
    <property type="project" value="UniProtKB-EC"/>
</dbReference>
<evidence type="ECO:0000256" key="2">
    <source>
        <dbReference type="ARBA" id="ARBA00004882"/>
    </source>
</evidence>
<dbReference type="Proteomes" id="UP001172756">
    <property type="component" value="Unassembled WGS sequence"/>
</dbReference>
<feature type="binding site" evidence="17">
    <location>
        <position position="97"/>
    </location>
    <ligand>
        <name>Zn(2+)</name>
        <dbReference type="ChEBI" id="CHEBI:29105"/>
        <note>catalytic</note>
    </ligand>
</feature>
<dbReference type="RefSeq" id="WP_301144507.1">
    <property type="nucleotide sequence ID" value="NZ_JAUHPX010000001.1"/>
</dbReference>
<evidence type="ECO:0000313" key="19">
    <source>
        <dbReference type="EMBL" id="MDN4482021.1"/>
    </source>
</evidence>
<protein>
    <recommendedName>
        <fullName evidence="14">Riboflavin biosynthesis protein RibD</fullName>
    </recommendedName>
    <domain>
        <recommendedName>
            <fullName evidence="14">Diaminohydroxyphosphoribosylaminopyrimidine deaminase</fullName>
            <shortName evidence="14">DRAP deaminase</shortName>
            <ecNumber evidence="14">3.5.4.26</ecNumber>
        </recommendedName>
        <alternativeName>
            <fullName evidence="14">Riboflavin-specific deaminase</fullName>
        </alternativeName>
    </domain>
    <domain>
        <recommendedName>
            <fullName evidence="14">5-amino-6-(5-phosphoribosylamino)uracil reductase</fullName>
            <ecNumber evidence="14">1.1.1.193</ecNumber>
        </recommendedName>
        <alternativeName>
            <fullName evidence="14">HTP reductase</fullName>
        </alternativeName>
    </domain>
</protein>
<evidence type="ECO:0000256" key="11">
    <source>
        <dbReference type="ARBA" id="ARBA00023268"/>
    </source>
</evidence>
<comment type="catalytic activity">
    <reaction evidence="12 14">
        <text>5-amino-6-(5-phospho-D-ribitylamino)uracil + NADP(+) = 5-amino-6-(5-phospho-D-ribosylamino)uracil + NADPH + H(+)</text>
        <dbReference type="Rhea" id="RHEA:17845"/>
        <dbReference type="ChEBI" id="CHEBI:15378"/>
        <dbReference type="ChEBI" id="CHEBI:57783"/>
        <dbReference type="ChEBI" id="CHEBI:58349"/>
        <dbReference type="ChEBI" id="CHEBI:58421"/>
        <dbReference type="ChEBI" id="CHEBI:58453"/>
        <dbReference type="EC" id="1.1.1.193"/>
    </reaction>
</comment>
<comment type="similarity">
    <text evidence="5 14">In the C-terminal section; belongs to the HTP reductase family.</text>
</comment>
<reference evidence="19 22" key="2">
    <citation type="submission" date="2023-06" db="EMBL/GenBank/DDBJ databases">
        <title>SYSU T0a273.</title>
        <authorList>
            <person name="Gao L."/>
            <person name="Fang B.-Z."/>
            <person name="Li W.-J."/>
        </authorList>
    </citation>
    <scope>NUCLEOTIDE SEQUENCE [LARGE SCALE GENOMIC DNA]</scope>
    <source>
        <strain evidence="19 22">SYSU T0a273</strain>
    </source>
</reference>
<dbReference type="InterPro" id="IPR050765">
    <property type="entry name" value="Riboflavin_Biosynth_HTPR"/>
</dbReference>
<keyword evidence="7 14" id="KW-0479">Metal-binding</keyword>
<dbReference type="Gene3D" id="3.40.430.10">
    <property type="entry name" value="Dihydrofolate Reductase, subunit A"/>
    <property type="match status" value="2"/>
</dbReference>
<dbReference type="SUPFAM" id="SSF53927">
    <property type="entry name" value="Cytidine deaminase-like"/>
    <property type="match status" value="1"/>
</dbReference>
<dbReference type="EMBL" id="JAUHPX010000001">
    <property type="protein sequence ID" value="MDN4486680.1"/>
    <property type="molecule type" value="Genomic_DNA"/>
</dbReference>
<dbReference type="GO" id="GO:0008270">
    <property type="term" value="F:zinc ion binding"/>
    <property type="evidence" value="ECO:0007669"/>
    <property type="project" value="InterPro"/>
</dbReference>
<gene>
    <name evidence="20" type="primary">ribD</name>
    <name evidence="19" type="ORF">QQ002_00515</name>
    <name evidence="20" type="ORF">QQX10_00695</name>
</gene>
<evidence type="ECO:0000256" key="10">
    <source>
        <dbReference type="ARBA" id="ARBA00023002"/>
    </source>
</evidence>
<feature type="binding site" evidence="16">
    <location>
        <position position="215"/>
    </location>
    <ligand>
        <name>substrate</name>
    </ligand>
</feature>
<dbReference type="PROSITE" id="PS00903">
    <property type="entry name" value="CYT_DCMP_DEAMINASES_1"/>
    <property type="match status" value="1"/>
</dbReference>